<gene>
    <name evidence="2" type="ORF">PCON_08455</name>
</gene>
<feature type="region of interest" description="Disordered" evidence="1">
    <location>
        <begin position="1"/>
        <end position="40"/>
    </location>
</feature>
<accession>U4LEN7</accession>
<protein>
    <submittedName>
        <fullName evidence="2">Uncharacterized protein</fullName>
    </submittedName>
</protein>
<dbReference type="EMBL" id="HF935433">
    <property type="protein sequence ID" value="CCX30313.1"/>
    <property type="molecule type" value="Genomic_DNA"/>
</dbReference>
<sequence length="110" mass="12080">MCLSAPGRHQHRLQLSSPQNAPNNPPTPNTDVNTTPFNSPRAVATKYGRRTANDGLLLSFTVVAIPWQRPHSNSVAQLAMIVHACTSCNAKIIFFFSFFAPSFLSLEPSR</sequence>
<evidence type="ECO:0000256" key="1">
    <source>
        <dbReference type="SAM" id="MobiDB-lite"/>
    </source>
</evidence>
<reference evidence="2 3" key="1">
    <citation type="journal article" date="2013" name="PLoS Genet.">
        <title>The genome and development-dependent transcriptomes of Pyronema confluens: a window into fungal evolution.</title>
        <authorList>
            <person name="Traeger S."/>
            <person name="Altegoer F."/>
            <person name="Freitag M."/>
            <person name="Gabaldon T."/>
            <person name="Kempken F."/>
            <person name="Kumar A."/>
            <person name="Marcet-Houben M."/>
            <person name="Poggeler S."/>
            <person name="Stajich J.E."/>
            <person name="Nowrousian M."/>
        </authorList>
    </citation>
    <scope>NUCLEOTIDE SEQUENCE [LARGE SCALE GENOMIC DNA]</scope>
    <source>
        <strain evidence="3">CBS 100304</strain>
        <tissue evidence="2">Vegetative mycelium</tissue>
    </source>
</reference>
<dbReference type="Proteomes" id="UP000018144">
    <property type="component" value="Unassembled WGS sequence"/>
</dbReference>
<organism evidence="2 3">
    <name type="scientific">Pyronema omphalodes (strain CBS 100304)</name>
    <name type="common">Pyronema confluens</name>
    <dbReference type="NCBI Taxonomy" id="1076935"/>
    <lineage>
        <taxon>Eukaryota</taxon>
        <taxon>Fungi</taxon>
        <taxon>Dikarya</taxon>
        <taxon>Ascomycota</taxon>
        <taxon>Pezizomycotina</taxon>
        <taxon>Pezizomycetes</taxon>
        <taxon>Pezizales</taxon>
        <taxon>Pyronemataceae</taxon>
        <taxon>Pyronema</taxon>
    </lineage>
</organism>
<keyword evidence="3" id="KW-1185">Reference proteome</keyword>
<evidence type="ECO:0000313" key="2">
    <source>
        <dbReference type="EMBL" id="CCX30313.1"/>
    </source>
</evidence>
<name>U4LEN7_PYROM</name>
<proteinExistence type="predicted"/>
<dbReference type="AlphaFoldDB" id="U4LEN7"/>
<feature type="compositionally biased region" description="Low complexity" evidence="1">
    <location>
        <begin position="29"/>
        <end position="38"/>
    </location>
</feature>
<evidence type="ECO:0000313" key="3">
    <source>
        <dbReference type="Proteomes" id="UP000018144"/>
    </source>
</evidence>